<dbReference type="AlphaFoldDB" id="A0AB35K657"/>
<dbReference type="Pfam" id="PF00126">
    <property type="entry name" value="HTH_1"/>
    <property type="match status" value="1"/>
</dbReference>
<dbReference type="GO" id="GO:0006351">
    <property type="term" value="P:DNA-templated transcription"/>
    <property type="evidence" value="ECO:0007669"/>
    <property type="project" value="TreeGrafter"/>
</dbReference>
<dbReference type="Gene3D" id="1.10.10.10">
    <property type="entry name" value="Winged helix-like DNA-binding domain superfamily/Winged helix DNA-binding domain"/>
    <property type="match status" value="1"/>
</dbReference>
<gene>
    <name evidence="6" type="ORF">M0O54_19290</name>
</gene>
<evidence type="ECO:0000256" key="4">
    <source>
        <dbReference type="ARBA" id="ARBA00023163"/>
    </source>
</evidence>
<evidence type="ECO:0000256" key="1">
    <source>
        <dbReference type="ARBA" id="ARBA00009437"/>
    </source>
</evidence>
<keyword evidence="2" id="KW-0805">Transcription regulation</keyword>
<dbReference type="CDD" id="cd08422">
    <property type="entry name" value="PBP2_CrgA_like"/>
    <property type="match status" value="1"/>
</dbReference>
<feature type="domain" description="HTH lysR-type" evidence="5">
    <location>
        <begin position="1"/>
        <end position="58"/>
    </location>
</feature>
<organism evidence="6 7">
    <name type="scientific">Acinetobacter lactucae</name>
    <dbReference type="NCBI Taxonomy" id="1785128"/>
    <lineage>
        <taxon>Bacteria</taxon>
        <taxon>Pseudomonadati</taxon>
        <taxon>Pseudomonadota</taxon>
        <taxon>Gammaproteobacteria</taxon>
        <taxon>Moraxellales</taxon>
        <taxon>Moraxellaceae</taxon>
        <taxon>Acinetobacter</taxon>
        <taxon>Acinetobacter calcoaceticus/baumannii complex</taxon>
    </lineage>
</organism>
<dbReference type="GO" id="GO:0003700">
    <property type="term" value="F:DNA-binding transcription factor activity"/>
    <property type="evidence" value="ECO:0007669"/>
    <property type="project" value="InterPro"/>
</dbReference>
<evidence type="ECO:0000256" key="2">
    <source>
        <dbReference type="ARBA" id="ARBA00023015"/>
    </source>
</evidence>
<accession>A0AB35K657</accession>
<comment type="caution">
    <text evidence="6">The sequence shown here is derived from an EMBL/GenBank/DDBJ whole genome shotgun (WGS) entry which is preliminary data.</text>
</comment>
<keyword evidence="3" id="KW-0238">DNA-binding</keyword>
<keyword evidence="4" id="KW-0804">Transcription</keyword>
<dbReference type="Pfam" id="PF03466">
    <property type="entry name" value="LysR_substrate"/>
    <property type="match status" value="1"/>
</dbReference>
<evidence type="ECO:0000259" key="5">
    <source>
        <dbReference type="PROSITE" id="PS50931"/>
    </source>
</evidence>
<evidence type="ECO:0000256" key="3">
    <source>
        <dbReference type="ARBA" id="ARBA00023125"/>
    </source>
</evidence>
<dbReference type="GO" id="GO:0043565">
    <property type="term" value="F:sequence-specific DNA binding"/>
    <property type="evidence" value="ECO:0007669"/>
    <property type="project" value="TreeGrafter"/>
</dbReference>
<evidence type="ECO:0000313" key="7">
    <source>
        <dbReference type="Proteomes" id="UP001150055"/>
    </source>
</evidence>
<proteinExistence type="inferred from homology"/>
<dbReference type="PANTHER" id="PTHR30537">
    <property type="entry name" value="HTH-TYPE TRANSCRIPTIONAL REGULATOR"/>
    <property type="match status" value="1"/>
</dbReference>
<dbReference type="RefSeq" id="WP_274568277.1">
    <property type="nucleotide sequence ID" value="NZ_JALNTF010000010.1"/>
</dbReference>
<dbReference type="InterPro" id="IPR036388">
    <property type="entry name" value="WH-like_DNA-bd_sf"/>
</dbReference>
<dbReference type="InterPro" id="IPR005119">
    <property type="entry name" value="LysR_subst-bd"/>
</dbReference>
<dbReference type="PROSITE" id="PS50931">
    <property type="entry name" value="HTH_LYSR"/>
    <property type="match status" value="1"/>
</dbReference>
<dbReference type="Proteomes" id="UP001150055">
    <property type="component" value="Unassembled WGS sequence"/>
</dbReference>
<sequence>MNQIVEMQTYIAIVEARSITEASKRIGTTKSVISQRMQQLEKRLGVPLINRGRIMTLTDAGHEFYRRSIQMIAELTELEESVRSTHFSLAGTLRIAVPMAFSINYLAPYLAEFMKIYPDLRLDIESTDNFVNLHEQNYDVAIRMGQLNDSSLICKVIAPNNHYICASSEYLRKFGVPKHPNDLYRHQGLLYMAREPHGMWQLPVNGQYQSFRIQTCMRTDSGYHLLEAAKAGLGLAILPGFIAAPAICNNELQVVLSEFSPSGGNISAVYKASRRASPKIHAISNFLIEKIGNPPQWEIDIDKTLHSTSSIAF</sequence>
<dbReference type="SUPFAM" id="SSF46785">
    <property type="entry name" value="Winged helix' DNA-binding domain"/>
    <property type="match status" value="1"/>
</dbReference>
<dbReference type="InterPro" id="IPR036390">
    <property type="entry name" value="WH_DNA-bd_sf"/>
</dbReference>
<comment type="similarity">
    <text evidence="1">Belongs to the LysR transcriptional regulatory family.</text>
</comment>
<dbReference type="Gene3D" id="3.40.190.290">
    <property type="match status" value="1"/>
</dbReference>
<dbReference type="PANTHER" id="PTHR30537:SF71">
    <property type="entry name" value="TRANSCRIPTIONAL REGULATORY PROTEIN"/>
    <property type="match status" value="1"/>
</dbReference>
<dbReference type="InterPro" id="IPR000847">
    <property type="entry name" value="LysR_HTH_N"/>
</dbReference>
<dbReference type="EMBL" id="JALNTG010000070">
    <property type="protein sequence ID" value="MDD9322223.1"/>
    <property type="molecule type" value="Genomic_DNA"/>
</dbReference>
<evidence type="ECO:0000313" key="6">
    <source>
        <dbReference type="EMBL" id="MDD9322223.1"/>
    </source>
</evidence>
<dbReference type="InterPro" id="IPR058163">
    <property type="entry name" value="LysR-type_TF_proteobact-type"/>
</dbReference>
<reference evidence="6" key="1">
    <citation type="submission" date="2022-12" db="EMBL/GenBank/DDBJ databases">
        <title>Acinetobacter lactucae: Emerging opportunistic pathogenic species of genus Acinetobacter isolated from immunocompromised patients in clinical settings of India.</title>
        <authorList>
            <person name="Amar A.K."/>
            <person name="Sawant A.R."/>
            <person name="Meera M."/>
            <person name="Tomar A."/>
            <person name="Sistla S."/>
            <person name="Prashanth K."/>
        </authorList>
    </citation>
    <scope>NUCLEOTIDE SEQUENCE</scope>
    <source>
        <strain evidence="6">PKAL1828C</strain>
    </source>
</reference>
<protein>
    <submittedName>
        <fullName evidence="6">LysR family transcriptional regulator</fullName>
    </submittedName>
</protein>
<name>A0AB35K657_9GAMM</name>
<dbReference type="SUPFAM" id="SSF53850">
    <property type="entry name" value="Periplasmic binding protein-like II"/>
    <property type="match status" value="1"/>
</dbReference>